<dbReference type="EMBL" id="SRLO01000421">
    <property type="protein sequence ID" value="TNN56783.1"/>
    <property type="molecule type" value="Genomic_DNA"/>
</dbReference>
<evidence type="ECO:0000256" key="1">
    <source>
        <dbReference type="SAM" id="MobiDB-lite"/>
    </source>
</evidence>
<evidence type="ECO:0000313" key="2">
    <source>
        <dbReference type="EMBL" id="TNN56783.1"/>
    </source>
</evidence>
<name>A0A4Z2GVK5_9TELE</name>
<feature type="region of interest" description="Disordered" evidence="1">
    <location>
        <begin position="28"/>
        <end position="109"/>
    </location>
</feature>
<feature type="compositionally biased region" description="Polar residues" evidence="1">
    <location>
        <begin position="62"/>
        <end position="73"/>
    </location>
</feature>
<evidence type="ECO:0000313" key="3">
    <source>
        <dbReference type="Proteomes" id="UP000314294"/>
    </source>
</evidence>
<protein>
    <submittedName>
        <fullName evidence="2">Uncharacterized protein</fullName>
    </submittedName>
</protein>
<keyword evidence="3" id="KW-1185">Reference proteome</keyword>
<comment type="caution">
    <text evidence="2">The sequence shown here is derived from an EMBL/GenBank/DDBJ whole genome shotgun (WGS) entry which is preliminary data.</text>
</comment>
<reference evidence="2 3" key="1">
    <citation type="submission" date="2019-03" db="EMBL/GenBank/DDBJ databases">
        <title>First draft genome of Liparis tanakae, snailfish: a comprehensive survey of snailfish specific genes.</title>
        <authorList>
            <person name="Kim W."/>
            <person name="Song I."/>
            <person name="Jeong J.-H."/>
            <person name="Kim D."/>
            <person name="Kim S."/>
            <person name="Ryu S."/>
            <person name="Song J.Y."/>
            <person name="Lee S.K."/>
        </authorList>
    </citation>
    <scope>NUCLEOTIDE SEQUENCE [LARGE SCALE GENOMIC DNA]</scope>
    <source>
        <tissue evidence="2">Muscle</tissue>
    </source>
</reference>
<feature type="compositionally biased region" description="Basic and acidic residues" evidence="1">
    <location>
        <begin position="44"/>
        <end position="54"/>
    </location>
</feature>
<accession>A0A4Z2GVK5</accession>
<proteinExistence type="predicted"/>
<feature type="compositionally biased region" description="Basic and acidic residues" evidence="1">
    <location>
        <begin position="90"/>
        <end position="109"/>
    </location>
</feature>
<dbReference type="AlphaFoldDB" id="A0A4Z2GVK5"/>
<dbReference type="Proteomes" id="UP000314294">
    <property type="component" value="Unassembled WGS sequence"/>
</dbReference>
<sequence>MSRCTSRSCDTIAAPVVALVVRRALLCRDASRPADPEGPTAKRARPEESKEETGVRALHPKQSPSDSLPQTRHANPPDSGYPTRKFRPHREKERKREREREHRRAQAQK</sequence>
<gene>
    <name evidence="2" type="ORF">EYF80_033041</name>
</gene>
<organism evidence="2 3">
    <name type="scientific">Liparis tanakae</name>
    <name type="common">Tanaka's snailfish</name>
    <dbReference type="NCBI Taxonomy" id="230148"/>
    <lineage>
        <taxon>Eukaryota</taxon>
        <taxon>Metazoa</taxon>
        <taxon>Chordata</taxon>
        <taxon>Craniata</taxon>
        <taxon>Vertebrata</taxon>
        <taxon>Euteleostomi</taxon>
        <taxon>Actinopterygii</taxon>
        <taxon>Neopterygii</taxon>
        <taxon>Teleostei</taxon>
        <taxon>Neoteleostei</taxon>
        <taxon>Acanthomorphata</taxon>
        <taxon>Eupercaria</taxon>
        <taxon>Perciformes</taxon>
        <taxon>Cottioidei</taxon>
        <taxon>Cottales</taxon>
        <taxon>Liparidae</taxon>
        <taxon>Liparis</taxon>
    </lineage>
</organism>